<name>A0ABW5Q6J7_9BACI</name>
<gene>
    <name evidence="5" type="ORF">ACFSW4_00935</name>
</gene>
<evidence type="ECO:0000259" key="4">
    <source>
        <dbReference type="PROSITE" id="PS50893"/>
    </source>
</evidence>
<proteinExistence type="predicted"/>
<dbReference type="PANTHER" id="PTHR43423:SF1">
    <property type="entry name" value="ABC TRANSPORTER I FAMILY MEMBER 17"/>
    <property type="match status" value="1"/>
</dbReference>
<evidence type="ECO:0000256" key="3">
    <source>
        <dbReference type="ARBA" id="ARBA00022840"/>
    </source>
</evidence>
<dbReference type="InterPro" id="IPR003593">
    <property type="entry name" value="AAA+_ATPase"/>
</dbReference>
<dbReference type="SUPFAM" id="SSF52540">
    <property type="entry name" value="P-loop containing nucleoside triphosphate hydrolases"/>
    <property type="match status" value="1"/>
</dbReference>
<dbReference type="SMART" id="SM00382">
    <property type="entry name" value="AAA"/>
    <property type="match status" value="1"/>
</dbReference>
<comment type="caution">
    <text evidence="5">The sequence shown here is derived from an EMBL/GenBank/DDBJ whole genome shotgun (WGS) entry which is preliminary data.</text>
</comment>
<keyword evidence="3 5" id="KW-0067">ATP-binding</keyword>
<keyword evidence="1" id="KW-0813">Transport</keyword>
<dbReference type="InterPro" id="IPR027417">
    <property type="entry name" value="P-loop_NTPase"/>
</dbReference>
<dbReference type="GO" id="GO:0005524">
    <property type="term" value="F:ATP binding"/>
    <property type="evidence" value="ECO:0007669"/>
    <property type="project" value="UniProtKB-KW"/>
</dbReference>
<protein>
    <submittedName>
        <fullName evidence="5">ATP-binding cassette domain-containing protein</fullName>
    </submittedName>
</protein>
<evidence type="ECO:0000256" key="1">
    <source>
        <dbReference type="ARBA" id="ARBA00022448"/>
    </source>
</evidence>
<reference evidence="6" key="1">
    <citation type="journal article" date="2019" name="Int. J. Syst. Evol. Microbiol.">
        <title>The Global Catalogue of Microorganisms (GCM) 10K type strain sequencing project: providing services to taxonomists for standard genome sequencing and annotation.</title>
        <authorList>
            <consortium name="The Broad Institute Genomics Platform"/>
            <consortium name="The Broad Institute Genome Sequencing Center for Infectious Disease"/>
            <person name="Wu L."/>
            <person name="Ma J."/>
        </authorList>
    </citation>
    <scope>NUCLEOTIDE SEQUENCE [LARGE SCALE GENOMIC DNA]</scope>
    <source>
        <strain evidence="6">TISTR 1571</strain>
    </source>
</reference>
<dbReference type="EMBL" id="JBHUMZ010000007">
    <property type="protein sequence ID" value="MFD2637439.1"/>
    <property type="molecule type" value="Genomic_DNA"/>
</dbReference>
<dbReference type="Proteomes" id="UP001597452">
    <property type="component" value="Unassembled WGS sequence"/>
</dbReference>
<feature type="domain" description="ABC transporter" evidence="4">
    <location>
        <begin position="6"/>
        <end position="230"/>
    </location>
</feature>
<evidence type="ECO:0000313" key="6">
    <source>
        <dbReference type="Proteomes" id="UP001597452"/>
    </source>
</evidence>
<keyword evidence="6" id="KW-1185">Reference proteome</keyword>
<dbReference type="RefSeq" id="WP_054752966.1">
    <property type="nucleotide sequence ID" value="NZ_JBHUMZ010000007.1"/>
</dbReference>
<evidence type="ECO:0000256" key="2">
    <source>
        <dbReference type="ARBA" id="ARBA00022741"/>
    </source>
</evidence>
<dbReference type="InterPro" id="IPR017871">
    <property type="entry name" value="ABC_transporter-like_CS"/>
</dbReference>
<keyword evidence="2" id="KW-0547">Nucleotide-binding</keyword>
<dbReference type="InterPro" id="IPR005670">
    <property type="entry name" value="PstB-like"/>
</dbReference>
<dbReference type="Pfam" id="PF00005">
    <property type="entry name" value="ABC_tran"/>
    <property type="match status" value="1"/>
</dbReference>
<sequence>MSQVIYKLDNIYRRILTNINIEIHKGDRVMLFGPSGSGKSTLLHLFNRLDDPEQGSIFYNGKNINEQDITTLRKNVGLVLQQPYLFPETVKDNLMYGPKLFNDWNPDEARTLLEYVNLPESYLDKPVDELSGGEKQRVSLARTLANKPEILLLDEPTSALDDQNIEQIEQDLINLIQHNDLTVIMVTHNLEQAKRLGNRGIYLENGKIVEEGLLPDMLDRPETEALKNFTTNH</sequence>
<organism evidence="5 6">
    <name type="scientific">Piscibacillus salipiscarius</name>
    <dbReference type="NCBI Taxonomy" id="299480"/>
    <lineage>
        <taxon>Bacteria</taxon>
        <taxon>Bacillati</taxon>
        <taxon>Bacillota</taxon>
        <taxon>Bacilli</taxon>
        <taxon>Bacillales</taxon>
        <taxon>Bacillaceae</taxon>
        <taxon>Piscibacillus</taxon>
    </lineage>
</organism>
<dbReference type="InterPro" id="IPR003439">
    <property type="entry name" value="ABC_transporter-like_ATP-bd"/>
</dbReference>
<dbReference type="PROSITE" id="PS00211">
    <property type="entry name" value="ABC_TRANSPORTER_1"/>
    <property type="match status" value="1"/>
</dbReference>
<dbReference type="Gene3D" id="3.40.50.300">
    <property type="entry name" value="P-loop containing nucleotide triphosphate hydrolases"/>
    <property type="match status" value="1"/>
</dbReference>
<dbReference type="PROSITE" id="PS50893">
    <property type="entry name" value="ABC_TRANSPORTER_2"/>
    <property type="match status" value="1"/>
</dbReference>
<dbReference type="CDD" id="cd03260">
    <property type="entry name" value="ABC_PstB_phosphate_transporter"/>
    <property type="match status" value="1"/>
</dbReference>
<evidence type="ECO:0000313" key="5">
    <source>
        <dbReference type="EMBL" id="MFD2637439.1"/>
    </source>
</evidence>
<dbReference type="PANTHER" id="PTHR43423">
    <property type="entry name" value="ABC TRANSPORTER I FAMILY MEMBER 17"/>
    <property type="match status" value="1"/>
</dbReference>
<accession>A0ABW5Q6J7</accession>